<reference evidence="2 3" key="1">
    <citation type="journal article" date="2018" name="Front. Plant Sci.">
        <title>Red Clover (Trifolium pratense) and Zigzag Clover (T. medium) - A Picture of Genomic Similarities and Differences.</title>
        <authorList>
            <person name="Dluhosova J."/>
            <person name="Istvanek J."/>
            <person name="Nedelnik J."/>
            <person name="Repkova J."/>
        </authorList>
    </citation>
    <scope>NUCLEOTIDE SEQUENCE [LARGE SCALE GENOMIC DNA]</scope>
    <source>
        <strain evidence="3">cv. 10/8</strain>
        <tissue evidence="2">Leaf</tissue>
    </source>
</reference>
<organism evidence="2 3">
    <name type="scientific">Trifolium medium</name>
    <dbReference type="NCBI Taxonomy" id="97028"/>
    <lineage>
        <taxon>Eukaryota</taxon>
        <taxon>Viridiplantae</taxon>
        <taxon>Streptophyta</taxon>
        <taxon>Embryophyta</taxon>
        <taxon>Tracheophyta</taxon>
        <taxon>Spermatophyta</taxon>
        <taxon>Magnoliopsida</taxon>
        <taxon>eudicotyledons</taxon>
        <taxon>Gunneridae</taxon>
        <taxon>Pentapetalae</taxon>
        <taxon>rosids</taxon>
        <taxon>fabids</taxon>
        <taxon>Fabales</taxon>
        <taxon>Fabaceae</taxon>
        <taxon>Papilionoideae</taxon>
        <taxon>50 kb inversion clade</taxon>
        <taxon>NPAAA clade</taxon>
        <taxon>Hologalegina</taxon>
        <taxon>IRL clade</taxon>
        <taxon>Trifolieae</taxon>
        <taxon>Trifolium</taxon>
    </lineage>
</organism>
<feature type="region of interest" description="Disordered" evidence="1">
    <location>
        <begin position="40"/>
        <end position="73"/>
    </location>
</feature>
<comment type="caution">
    <text evidence="2">The sequence shown here is derived from an EMBL/GenBank/DDBJ whole genome shotgun (WGS) entry which is preliminary data.</text>
</comment>
<feature type="non-terminal residue" evidence="2">
    <location>
        <position position="1"/>
    </location>
</feature>
<evidence type="ECO:0000313" key="2">
    <source>
        <dbReference type="EMBL" id="MCI50520.1"/>
    </source>
</evidence>
<sequence length="100" mass="12099">RCNRKRLTLTPHYDPRVEEFVVNEVLSMFKQYEEEWLKAEEEEKRRSKEEEKIRLEEEEKKKQEEQQRMLSVNVTSEHKGKAVAYDHDPLVLLLQEQLAA</sequence>
<feature type="non-terminal residue" evidence="2">
    <location>
        <position position="100"/>
    </location>
</feature>
<dbReference type="AlphaFoldDB" id="A0A392SRH8"/>
<keyword evidence="3" id="KW-1185">Reference proteome</keyword>
<evidence type="ECO:0000313" key="3">
    <source>
        <dbReference type="Proteomes" id="UP000265520"/>
    </source>
</evidence>
<evidence type="ECO:0000256" key="1">
    <source>
        <dbReference type="SAM" id="MobiDB-lite"/>
    </source>
</evidence>
<feature type="compositionally biased region" description="Basic and acidic residues" evidence="1">
    <location>
        <begin position="40"/>
        <end position="67"/>
    </location>
</feature>
<accession>A0A392SRH8</accession>
<name>A0A392SRH8_9FABA</name>
<dbReference type="EMBL" id="LXQA010417700">
    <property type="protein sequence ID" value="MCI50520.1"/>
    <property type="molecule type" value="Genomic_DNA"/>
</dbReference>
<protein>
    <submittedName>
        <fullName evidence="2">Uncharacterized protein</fullName>
    </submittedName>
</protein>
<proteinExistence type="predicted"/>
<dbReference type="Proteomes" id="UP000265520">
    <property type="component" value="Unassembled WGS sequence"/>
</dbReference>